<dbReference type="HOGENOM" id="CLU_177580_1_1_0"/>
<accession>D5MKR0</accession>
<dbReference type="STRING" id="671143.DAMO_0634"/>
<reference evidence="1 2" key="1">
    <citation type="journal article" date="2010" name="Nature">
        <title>Nitrite-driven anaerobic methane oxidation by oxygenic bacteria.</title>
        <authorList>
            <person name="Ettwig K.F."/>
            <person name="Butler M.K."/>
            <person name="Le Paslier D."/>
            <person name="Pelletier E."/>
            <person name="Mangenot S."/>
            <person name="Kuypers M.M.M."/>
            <person name="Schreiber F."/>
            <person name="Dutilh B.E."/>
            <person name="Zedelius J."/>
            <person name="de Beer D."/>
            <person name="Gloerich J."/>
            <person name="Wessels H.J.C.T."/>
            <person name="van Allen T."/>
            <person name="Luesken F."/>
            <person name="Wu M."/>
            <person name="van de Pas-Schoonen K.T."/>
            <person name="Op den Camp H.J.M."/>
            <person name="Janssen-Megens E.M."/>
            <person name="Francoijs K-J."/>
            <person name="Stunnenberg H."/>
            <person name="Weissenbach J."/>
            <person name="Jetten M.S.M."/>
            <person name="Strous M."/>
        </authorList>
    </citation>
    <scope>NUCLEOTIDE SEQUENCE [LARGE SCALE GENOMIC DNA]</scope>
</reference>
<evidence type="ECO:0000313" key="1">
    <source>
        <dbReference type="EMBL" id="CBE67707.1"/>
    </source>
</evidence>
<dbReference type="Proteomes" id="UP000006898">
    <property type="component" value="Chromosome"/>
</dbReference>
<organism evidence="1 2">
    <name type="scientific">Methylomirabilis oxygeniifera</name>
    <dbReference type="NCBI Taxonomy" id="671143"/>
    <lineage>
        <taxon>Bacteria</taxon>
        <taxon>Candidatus Methylomirabilota</taxon>
        <taxon>Candidatus Methylomirabilia</taxon>
        <taxon>Candidatus Methylomirabilales</taxon>
        <taxon>Candidatus Methylomirabilaceae</taxon>
        <taxon>Candidatus Methylomirabilis</taxon>
    </lineage>
</organism>
<dbReference type="InterPro" id="IPR013406">
    <property type="entry name" value="CHP02574_addiction_mod"/>
</dbReference>
<dbReference type="KEGG" id="mox:DAMO_0634"/>
<sequence length="74" mass="8400">MNVDELREEALRLNPAARARLARELLASLDALSEAEIEKLWIDEAIRRDEELDSGAARAYPADEVLARARARRK</sequence>
<evidence type="ECO:0008006" key="3">
    <source>
        <dbReference type="Google" id="ProtNLM"/>
    </source>
</evidence>
<name>D5MKR0_METO1</name>
<evidence type="ECO:0000313" key="2">
    <source>
        <dbReference type="Proteomes" id="UP000006898"/>
    </source>
</evidence>
<proteinExistence type="predicted"/>
<dbReference type="AlphaFoldDB" id="D5MKR0"/>
<dbReference type="EMBL" id="FP565575">
    <property type="protein sequence ID" value="CBE67707.1"/>
    <property type="molecule type" value="Genomic_DNA"/>
</dbReference>
<dbReference type="eggNOG" id="COG2405">
    <property type="taxonomic scope" value="Bacteria"/>
</dbReference>
<protein>
    <recommendedName>
        <fullName evidence="3">Addiction module antitoxin RelB</fullName>
    </recommendedName>
</protein>
<gene>
    <name evidence="1" type="ORF">DAMO_0634</name>
</gene>
<dbReference type="Pfam" id="PF09720">
    <property type="entry name" value="Unstab_antitox"/>
    <property type="match status" value="1"/>
</dbReference>